<feature type="compositionally biased region" description="Low complexity" evidence="2">
    <location>
        <begin position="1272"/>
        <end position="1290"/>
    </location>
</feature>
<feature type="compositionally biased region" description="Pro residues" evidence="2">
    <location>
        <begin position="382"/>
        <end position="395"/>
    </location>
</feature>
<dbReference type="GO" id="GO:0051016">
    <property type="term" value="P:barbed-end actin filament capping"/>
    <property type="evidence" value="ECO:0007669"/>
    <property type="project" value="TreeGrafter"/>
</dbReference>
<feature type="compositionally biased region" description="Basic and acidic residues" evidence="2">
    <location>
        <begin position="1629"/>
        <end position="1643"/>
    </location>
</feature>
<accession>A0A316ZIF6</accession>
<proteinExistence type="predicted"/>
<dbReference type="PANTHER" id="PTHR13759">
    <property type="entry name" value="TWINFILIN"/>
    <property type="match status" value="1"/>
</dbReference>
<evidence type="ECO:0000256" key="2">
    <source>
        <dbReference type="SAM" id="MobiDB-lite"/>
    </source>
</evidence>
<feature type="compositionally biased region" description="Low complexity" evidence="2">
    <location>
        <begin position="522"/>
        <end position="537"/>
    </location>
</feature>
<feature type="compositionally biased region" description="Polar residues" evidence="2">
    <location>
        <begin position="1386"/>
        <end position="1397"/>
    </location>
</feature>
<feature type="region of interest" description="Disordered" evidence="2">
    <location>
        <begin position="185"/>
        <end position="250"/>
    </location>
</feature>
<feature type="compositionally biased region" description="Low complexity" evidence="2">
    <location>
        <begin position="1403"/>
        <end position="1413"/>
    </location>
</feature>
<feature type="compositionally biased region" description="Low complexity" evidence="2">
    <location>
        <begin position="323"/>
        <end position="332"/>
    </location>
</feature>
<dbReference type="OrthoDB" id="1638493at2759"/>
<feature type="compositionally biased region" description="Low complexity" evidence="2">
    <location>
        <begin position="674"/>
        <end position="690"/>
    </location>
</feature>
<evidence type="ECO:0000313" key="3">
    <source>
        <dbReference type="EMBL" id="PWO00805.1"/>
    </source>
</evidence>
<feature type="compositionally biased region" description="Low complexity" evidence="2">
    <location>
        <begin position="241"/>
        <end position="250"/>
    </location>
</feature>
<feature type="compositionally biased region" description="Basic and acidic residues" evidence="2">
    <location>
        <begin position="1599"/>
        <end position="1614"/>
    </location>
</feature>
<feature type="region of interest" description="Disordered" evidence="2">
    <location>
        <begin position="1060"/>
        <end position="1214"/>
    </location>
</feature>
<dbReference type="GO" id="GO:0030042">
    <property type="term" value="P:actin filament depolymerization"/>
    <property type="evidence" value="ECO:0007669"/>
    <property type="project" value="TreeGrafter"/>
</dbReference>
<dbReference type="GeneID" id="37272464"/>
<organism evidence="3 4">
    <name type="scientific">Tilletiopsis washingtonensis</name>
    <dbReference type="NCBI Taxonomy" id="58919"/>
    <lineage>
        <taxon>Eukaryota</taxon>
        <taxon>Fungi</taxon>
        <taxon>Dikarya</taxon>
        <taxon>Basidiomycota</taxon>
        <taxon>Ustilaginomycotina</taxon>
        <taxon>Exobasidiomycetes</taxon>
        <taxon>Entylomatales</taxon>
        <taxon>Entylomatales incertae sedis</taxon>
        <taxon>Tilletiopsis</taxon>
    </lineage>
</organism>
<dbReference type="RefSeq" id="XP_025601083.1">
    <property type="nucleotide sequence ID" value="XM_025744920.1"/>
</dbReference>
<feature type="region of interest" description="Disordered" evidence="2">
    <location>
        <begin position="1930"/>
        <end position="2097"/>
    </location>
</feature>
<sequence length="2097" mass="217963">MAAALSPALKAAFEAASLPGDAAPPRALHVVPQARGALELEAQLPPAAGKTDREEWDGTLKQIFSAAPTTPAYVLWRLDTCSSAGLYEWLLVAFRPAGAPVRQRLLYPTTLEGIQSGLGEWNFLDIVYGSSPTDFTYPTRLRNARKHDYQNPQVRIQAPASEAAGASVGGARRAFAPIVGGAIKSAGSAQPKAPSPEPRAAVAPAKAPVAAAVPEQKAAAPVAEASPLPKDEPAPAPSLPEPVAEPEVASAPLAAPEPEATEEHGEAFGAVEQVKPPSEKEIAEVIAAPAPTPLPPLPADAPLPPAPQVEEPQPELDASESTAAEVPAEVLEVPPPLPADAPLPPAPSASDEPAPSAEETQHALEPLQDAEEPAAADAEVAPPLPVDAPLPPAPLPTDEDAPDAEEAQRALEPMQGVESTLDAAPDAAASHPDEAEQQNAPESSDAAVPLVIADASANGSDAQAPASPATGGAPRGGADARKKWASAASRRWEVAGSPALPVPRSPPAADVFGDADHQLPEASGSNLSSSAASGGVSIAQLRQSIRQSSEIHSLSGSLGASRGPKTPRSPTADADEFGALTSADVGDELNPTKRVSVLDFLNAEPRVEVRSSPSRSVAPRASQEPQGTGVAASPSVGTSSSPNGATDAAQPRPRPPPISAQAGNRMSTLLPREPTTAPLPSTSPSLAGTSRFAAASPRIDGPLSAFEFLQGEPRGNVRPLDGPASATPGPSSKRRPSSYAPSERKLKVRVTPVSDQVTMFGSTQTSSNYSISGTVIITIAPREIPAFASSTGAQGTPTRSEMRRATTPASPSDPSMSPTTPRFRPEPLGKSASDTEQPPSPLVRRTSVASPRGRPMSPRSSAGLATPGGRPLSTDFSHMLPALDFGLGPSYWDADGMSRRPSGGVALDDAAVATSSAAKTEQAVPEVLVHASSPSAARRPRPKAPVPDSEREKQDELKVTSLKVAFSGYSFYADHAGRFSAVRLAEVVQELLPTGSNLPISGVVQPHTPLKYDIQFDLSIPGWLPATSWTKFGGTFYCVHAEARYLETDGRAHRTISTLLSSPHRASAPSGLRVAPDAGLPHINGAEPSSPRPSGLAQQRPSGSRPSASPSPARLSVSERRDNASSGTEGDSAAEAGPSNGPARSGGSWLGKRARQLQFRKSTAVPPSPVTPTTPSMLFGTPENPVEPVRPPMTSRRRRRRAPEIEPNDGSLKARSRTSVIIVRRCRDVVPVPVARLAIVGPEGLPSVPQDPPNWVPSARPDSAERANEQVPASPSATLASPARATPAAPGIEGSPRPGVASAIPASQLQTALSEASAGARPARLLTPLDSPRPRLTPRVSTEALNESALASMLPLAPSTLDAPSDPAKFAAFARAPATPVRGSSAVGNRSPGNTPSGDARQSRGSSSRTSSSNNAMRHFLHRPVLHPPFDSGIAPGDCDTSDGGLSFSLTLSLPSHVQVGGPKADMLSFGVQIEVGRSLGWSKVRGMGGLRLRDMDLVCVQQERHCSIPSRTFCNAFPLPTEPAVDAQDLPDLIGQTSMREEATMTSDELKKRNGYDHQLVLNHVNLTKAGQAPDADMNAVERLRTAIVGPPPTAKEAQGEAKGKGKGKDKSMSRTPTRSVQGPSLAEAERRARRMQMERSRAQAASAARSGPSGSRLASTVTIMEPPSPNPFAPSVADEANAEGTTPGGRRVGRGRRAYETAMRGLSTFANALAEMSIDGDVDFNNTGAPLPSDLRRAAAAKDVLDDDSDGPRATYHFAGDDGHGVDLTRGRVRMTINLPLTPASATVARQHNVPRLVADFESPYVRIKHKLRVKLGFGFGSKPLGGDNDWGQALVLQVPVRFTEAAPKDVREQFAPMNLATVAAGPSGALAMPLPTIQQDSHSAPVLPAYAQLFREDGSRLADEGEDLPQYPGPAAAMAAAARGAVSAGSPRLGGSVSRSRASSITGRPASGVAAGGPLSNHVLPSSIYDEAPDAGSPEAAERDQERELQELRSEAEMLAVHVDDASSEDEDMLRPSALQRSRLDETINASDLEEEEHGALMHSSSDHGTHSPLPHGGDSTTDTSRRGSVATGLDSAHGSSSPAPRASQDSARS</sequence>
<dbReference type="SUPFAM" id="SSF55753">
    <property type="entry name" value="Actin depolymerizing proteins"/>
    <property type="match status" value="1"/>
</dbReference>
<protein>
    <submittedName>
        <fullName evidence="3">Uncharacterized protein</fullName>
    </submittedName>
</protein>
<gene>
    <name evidence="3" type="ORF">FA09DRAFT_358165</name>
</gene>
<dbReference type="STRING" id="58919.A0A316ZIF6"/>
<feature type="compositionally biased region" description="Low complexity" evidence="2">
    <location>
        <begin position="200"/>
        <end position="225"/>
    </location>
</feature>
<evidence type="ECO:0000256" key="1">
    <source>
        <dbReference type="ARBA" id="ARBA00023203"/>
    </source>
</evidence>
<feature type="compositionally biased region" description="Polar residues" evidence="2">
    <location>
        <begin position="1615"/>
        <end position="1624"/>
    </location>
</feature>
<keyword evidence="4" id="KW-1185">Reference proteome</keyword>
<dbReference type="InterPro" id="IPR029006">
    <property type="entry name" value="ADF-H/Gelsolin-like_dom_sf"/>
</dbReference>
<feature type="compositionally biased region" description="Low complexity" evidence="2">
    <location>
        <begin position="1644"/>
        <end position="1661"/>
    </location>
</feature>
<feature type="compositionally biased region" description="Polar residues" evidence="2">
    <location>
        <begin position="2081"/>
        <end position="2097"/>
    </location>
</feature>
<dbReference type="InterPro" id="IPR028458">
    <property type="entry name" value="Twinfilin"/>
</dbReference>
<feature type="compositionally biased region" description="Low complexity" evidence="2">
    <location>
        <begin position="806"/>
        <end position="821"/>
    </location>
</feature>
<dbReference type="EMBL" id="KZ819284">
    <property type="protein sequence ID" value="PWO00805.1"/>
    <property type="molecule type" value="Genomic_DNA"/>
</dbReference>
<feature type="compositionally biased region" description="Low complexity" evidence="2">
    <location>
        <begin position="1100"/>
        <end position="1116"/>
    </location>
</feature>
<feature type="region of interest" description="Disordered" evidence="2">
    <location>
        <begin position="917"/>
        <end position="955"/>
    </location>
</feature>
<dbReference type="GO" id="GO:0051015">
    <property type="term" value="F:actin filament binding"/>
    <property type="evidence" value="ECO:0007669"/>
    <property type="project" value="TreeGrafter"/>
</dbReference>
<feature type="compositionally biased region" description="Low complexity" evidence="2">
    <location>
        <begin position="610"/>
        <end position="622"/>
    </location>
</feature>
<feature type="compositionally biased region" description="Pro residues" evidence="2">
    <location>
        <begin position="333"/>
        <end position="347"/>
    </location>
</feature>
<reference evidence="3 4" key="1">
    <citation type="journal article" date="2018" name="Mol. Biol. Evol.">
        <title>Broad Genomic Sampling Reveals a Smut Pathogenic Ancestry of the Fungal Clade Ustilaginomycotina.</title>
        <authorList>
            <person name="Kijpornyongpan T."/>
            <person name="Mondo S.J."/>
            <person name="Barry K."/>
            <person name="Sandor L."/>
            <person name="Lee J."/>
            <person name="Lipzen A."/>
            <person name="Pangilinan J."/>
            <person name="LaButti K."/>
            <person name="Hainaut M."/>
            <person name="Henrissat B."/>
            <person name="Grigoriev I.V."/>
            <person name="Spatafora J.W."/>
            <person name="Aime M.C."/>
        </authorList>
    </citation>
    <scope>NUCLEOTIDE SEQUENCE [LARGE SCALE GENOMIC DNA]</scope>
    <source>
        <strain evidence="3 4">MCA 4186</strain>
    </source>
</reference>
<feature type="compositionally biased region" description="Low complexity" evidence="2">
    <location>
        <begin position="348"/>
        <end position="367"/>
    </location>
</feature>
<evidence type="ECO:0000313" key="4">
    <source>
        <dbReference type="Proteomes" id="UP000245946"/>
    </source>
</evidence>
<dbReference type="PANTHER" id="PTHR13759:SF1">
    <property type="entry name" value="TWINFILIN"/>
    <property type="match status" value="1"/>
</dbReference>
<keyword evidence="1" id="KW-0009">Actin-binding</keyword>
<dbReference type="GO" id="GO:0005884">
    <property type="term" value="C:actin filament"/>
    <property type="evidence" value="ECO:0007669"/>
    <property type="project" value="TreeGrafter"/>
</dbReference>
<feature type="region of interest" description="Disordered" evidence="2">
    <location>
        <begin position="1242"/>
        <end position="1338"/>
    </location>
</feature>
<feature type="region of interest" description="Disordered" evidence="2">
    <location>
        <begin position="1378"/>
        <end position="1415"/>
    </location>
</feature>
<feature type="compositionally biased region" description="Basic and acidic residues" evidence="2">
    <location>
        <begin position="1983"/>
        <end position="1999"/>
    </location>
</feature>
<name>A0A316ZIF6_9BASI</name>
<feature type="compositionally biased region" description="Polar residues" evidence="2">
    <location>
        <begin position="1940"/>
        <end position="1949"/>
    </location>
</feature>
<feature type="compositionally biased region" description="Polar residues" evidence="2">
    <location>
        <begin position="1305"/>
        <end position="1314"/>
    </location>
</feature>
<feature type="region of interest" description="Disordered" evidence="2">
    <location>
        <begin position="788"/>
        <end position="875"/>
    </location>
</feature>
<feature type="compositionally biased region" description="Polar residues" evidence="2">
    <location>
        <begin position="540"/>
        <end position="558"/>
    </location>
</feature>
<dbReference type="Gene3D" id="3.40.20.10">
    <property type="entry name" value="Severin"/>
    <property type="match status" value="1"/>
</dbReference>
<feature type="compositionally biased region" description="Polar residues" evidence="2">
    <location>
        <begin position="788"/>
        <end position="799"/>
    </location>
</feature>
<feature type="compositionally biased region" description="Low complexity" evidence="2">
    <location>
        <begin position="850"/>
        <end position="861"/>
    </location>
</feature>
<dbReference type="GO" id="GO:0003785">
    <property type="term" value="F:actin monomer binding"/>
    <property type="evidence" value="ECO:0007669"/>
    <property type="project" value="TreeGrafter"/>
</dbReference>
<dbReference type="Proteomes" id="UP000245946">
    <property type="component" value="Unassembled WGS sequence"/>
</dbReference>
<dbReference type="GO" id="GO:0005737">
    <property type="term" value="C:cytoplasm"/>
    <property type="evidence" value="ECO:0007669"/>
    <property type="project" value="TreeGrafter"/>
</dbReference>
<feature type="compositionally biased region" description="Polar residues" evidence="2">
    <location>
        <begin position="635"/>
        <end position="644"/>
    </location>
</feature>
<feature type="region of interest" description="Disordered" evidence="2">
    <location>
        <begin position="1588"/>
        <end position="1697"/>
    </location>
</feature>
<feature type="region of interest" description="Disordered" evidence="2">
    <location>
        <begin position="290"/>
        <end position="748"/>
    </location>
</feature>
<feature type="compositionally biased region" description="Pro residues" evidence="2">
    <location>
        <begin position="290"/>
        <end position="307"/>
    </location>
</feature>